<protein>
    <submittedName>
        <fullName evidence="1">Uncharacterized protein</fullName>
    </submittedName>
</protein>
<sequence>MNVENLMNSMTIEYKLEILARFFYYIEQNKDIPFNEINSDERDLCYFVAHRYIQENKADELIEALIIENDNDYIRATDDYIIMRNKKCQQQTENEGV</sequence>
<dbReference type="AlphaFoldDB" id="A0A0D8LA69"/>
<dbReference type="Proteomes" id="UP000032582">
    <property type="component" value="Unassembled WGS sequence"/>
</dbReference>
<reference evidence="1 2" key="1">
    <citation type="submission" date="2015-02" db="EMBL/GenBank/DDBJ databases">
        <title>Whole genome shotgun sequencing of cultured foodborne pathogen.</title>
        <authorList>
            <person name="Timme R."/>
            <person name="Allard M.W."/>
            <person name="Strain E."/>
            <person name="Evans P.S."/>
            <person name="Brown E."/>
        </authorList>
    </citation>
    <scope>NUCLEOTIDE SEQUENCE [LARGE SCALE GENOMIC DNA]</scope>
    <source>
        <strain evidence="1 2">GCSL-TSO-24</strain>
    </source>
</reference>
<accession>A0A0D8LA69</accession>
<comment type="caution">
    <text evidence="1">The sequence shown here is derived from an EMBL/GenBank/DDBJ whole genome shotgun (WGS) entry which is preliminary data.</text>
</comment>
<evidence type="ECO:0000313" key="1">
    <source>
        <dbReference type="EMBL" id="KJF77633.1"/>
    </source>
</evidence>
<gene>
    <name evidence="1" type="ORF">UA45_11585</name>
</gene>
<proteinExistence type="predicted"/>
<name>A0A0D8LA69_MORMO</name>
<organism evidence="1 2">
    <name type="scientific">Morganella morganii</name>
    <name type="common">Proteus morganii</name>
    <dbReference type="NCBI Taxonomy" id="582"/>
    <lineage>
        <taxon>Bacteria</taxon>
        <taxon>Pseudomonadati</taxon>
        <taxon>Pseudomonadota</taxon>
        <taxon>Gammaproteobacteria</taxon>
        <taxon>Enterobacterales</taxon>
        <taxon>Morganellaceae</taxon>
        <taxon>Morganella</taxon>
    </lineage>
</organism>
<dbReference type="EMBL" id="JZSH01000123">
    <property type="protein sequence ID" value="KJF77633.1"/>
    <property type="molecule type" value="Genomic_DNA"/>
</dbReference>
<dbReference type="PATRIC" id="fig|582.24.peg.3640"/>
<evidence type="ECO:0000313" key="2">
    <source>
        <dbReference type="Proteomes" id="UP000032582"/>
    </source>
</evidence>